<comment type="caution">
    <text evidence="1">The sequence shown here is derived from an EMBL/GenBank/DDBJ whole genome shotgun (WGS) entry which is preliminary data.</text>
</comment>
<dbReference type="SUPFAM" id="SSF52833">
    <property type="entry name" value="Thioredoxin-like"/>
    <property type="match status" value="1"/>
</dbReference>
<name>A0ABX0GR77_9ACTN</name>
<proteinExistence type="predicted"/>
<reference evidence="1 2" key="1">
    <citation type="submission" date="2020-03" db="EMBL/GenBank/DDBJ databases">
        <title>Two novel Motilibacter sp.</title>
        <authorList>
            <person name="Liu S."/>
        </authorList>
    </citation>
    <scope>NUCLEOTIDE SEQUENCE [LARGE SCALE GENOMIC DNA]</scope>
    <source>
        <strain evidence="1 2">E257</strain>
    </source>
</reference>
<evidence type="ECO:0008006" key="3">
    <source>
        <dbReference type="Google" id="ProtNLM"/>
    </source>
</evidence>
<dbReference type="Proteomes" id="UP000800981">
    <property type="component" value="Unassembled WGS sequence"/>
</dbReference>
<dbReference type="InterPro" id="IPR036249">
    <property type="entry name" value="Thioredoxin-like_sf"/>
</dbReference>
<sequence length="218" mass="22996">MTAADAPLPGTLQVWSDIACPWASLAVYRLRAARERLGLELDVRVDHRAFPLELANGRPVPPLADEAVQVLALEPGFGVRPWSGEHGEWPGSFLDALGAVSAAKDERVGGLAASEALDWALRRALFVSSRPVGTAQEVLAVAREVPEVDADALAGLLDAGREAVRRDFGLVGELGIEGSPHVLLSDGTSVFNPGIGDDGSDDPGVWDELLRRALAPEG</sequence>
<dbReference type="Gene3D" id="3.40.30.10">
    <property type="entry name" value="Glutaredoxin"/>
    <property type="match status" value="1"/>
</dbReference>
<accession>A0ABX0GR77</accession>
<protein>
    <recommendedName>
        <fullName evidence="3">DsbA family dithiol-disulfide isomerase</fullName>
    </recommendedName>
</protein>
<evidence type="ECO:0000313" key="2">
    <source>
        <dbReference type="Proteomes" id="UP000800981"/>
    </source>
</evidence>
<evidence type="ECO:0000313" key="1">
    <source>
        <dbReference type="EMBL" id="NHC13362.1"/>
    </source>
</evidence>
<dbReference type="RefSeq" id="WP_166279656.1">
    <property type="nucleotide sequence ID" value="NZ_JAANNP010000002.1"/>
</dbReference>
<keyword evidence="2" id="KW-1185">Reference proteome</keyword>
<dbReference type="EMBL" id="JAANNP010000002">
    <property type="protein sequence ID" value="NHC13362.1"/>
    <property type="molecule type" value="Genomic_DNA"/>
</dbReference>
<gene>
    <name evidence="1" type="ORF">G9H71_06155</name>
</gene>
<organism evidence="1 2">
    <name type="scientific">Motilibacter deserti</name>
    <dbReference type="NCBI Taxonomy" id="2714956"/>
    <lineage>
        <taxon>Bacteria</taxon>
        <taxon>Bacillati</taxon>
        <taxon>Actinomycetota</taxon>
        <taxon>Actinomycetes</taxon>
        <taxon>Motilibacterales</taxon>
        <taxon>Motilibacteraceae</taxon>
        <taxon>Motilibacter</taxon>
    </lineage>
</organism>